<comment type="caution">
    <text evidence="10">The sequence shown here is derived from an EMBL/GenBank/DDBJ whole genome shotgun (WGS) entry which is preliminary data.</text>
</comment>
<reference evidence="10 11" key="1">
    <citation type="journal article" date="2019" name="Int. J. Syst. Evol. Microbiol.">
        <title>The Global Catalogue of Microorganisms (GCM) 10K type strain sequencing project: providing services to taxonomists for standard genome sequencing and annotation.</title>
        <authorList>
            <consortium name="The Broad Institute Genomics Platform"/>
            <consortium name="The Broad Institute Genome Sequencing Center for Infectious Disease"/>
            <person name="Wu L."/>
            <person name="Ma J."/>
        </authorList>
    </citation>
    <scope>NUCLEOTIDE SEQUENCE [LARGE SCALE GENOMIC DNA]</scope>
    <source>
        <strain evidence="10 11">JCM 13476</strain>
    </source>
</reference>
<dbReference type="SMART" id="SM00388">
    <property type="entry name" value="HisKA"/>
    <property type="match status" value="1"/>
</dbReference>
<evidence type="ECO:0000256" key="6">
    <source>
        <dbReference type="PROSITE-ProRule" id="PRU00703"/>
    </source>
</evidence>
<dbReference type="InterPro" id="IPR036890">
    <property type="entry name" value="HATPase_C_sf"/>
</dbReference>
<evidence type="ECO:0000256" key="4">
    <source>
        <dbReference type="ARBA" id="ARBA00023012"/>
    </source>
</evidence>
<name>A0ABN0YE82_9CAUL</name>
<dbReference type="InterPro" id="IPR046342">
    <property type="entry name" value="CBS_dom_sf"/>
</dbReference>
<dbReference type="RefSeq" id="WP_167177130.1">
    <property type="nucleotide sequence ID" value="NZ_BAAAEJ010000007.1"/>
</dbReference>
<dbReference type="Pfam" id="PF00571">
    <property type="entry name" value="CBS"/>
    <property type="match status" value="1"/>
</dbReference>
<feature type="domain" description="CBS" evidence="9">
    <location>
        <begin position="7"/>
        <end position="64"/>
    </location>
</feature>
<organism evidence="10 11">
    <name type="scientific">Brevundimonas terrae</name>
    <dbReference type="NCBI Taxonomy" id="363631"/>
    <lineage>
        <taxon>Bacteria</taxon>
        <taxon>Pseudomonadati</taxon>
        <taxon>Pseudomonadota</taxon>
        <taxon>Alphaproteobacteria</taxon>
        <taxon>Caulobacterales</taxon>
        <taxon>Caulobacteraceae</taxon>
        <taxon>Brevundimonas</taxon>
    </lineage>
</organism>
<comment type="catalytic activity">
    <reaction evidence="1">
        <text>ATP + protein L-histidine = ADP + protein N-phospho-L-histidine.</text>
        <dbReference type="EC" id="2.7.13.3"/>
    </reaction>
</comment>
<evidence type="ECO:0000256" key="5">
    <source>
        <dbReference type="PROSITE-ProRule" id="PRU00169"/>
    </source>
</evidence>
<dbReference type="InterPro" id="IPR011006">
    <property type="entry name" value="CheY-like_superfamily"/>
</dbReference>
<dbReference type="SUPFAM" id="SSF55874">
    <property type="entry name" value="ATPase domain of HSP90 chaperone/DNA topoisomerase II/histidine kinase"/>
    <property type="match status" value="1"/>
</dbReference>
<gene>
    <name evidence="10" type="ORF">GCM10009093_19020</name>
</gene>
<evidence type="ECO:0000259" key="9">
    <source>
        <dbReference type="PROSITE" id="PS51371"/>
    </source>
</evidence>
<dbReference type="Gene3D" id="3.40.50.2300">
    <property type="match status" value="1"/>
</dbReference>
<dbReference type="InterPro" id="IPR005467">
    <property type="entry name" value="His_kinase_dom"/>
</dbReference>
<feature type="modified residue" description="4-aspartylphosphate" evidence="5">
    <location>
        <position position="449"/>
    </location>
</feature>
<keyword evidence="3 5" id="KW-0597">Phosphoprotein</keyword>
<feature type="domain" description="Response regulatory" evidence="8">
    <location>
        <begin position="400"/>
        <end position="517"/>
    </location>
</feature>
<evidence type="ECO:0000256" key="3">
    <source>
        <dbReference type="ARBA" id="ARBA00022553"/>
    </source>
</evidence>
<dbReference type="InterPro" id="IPR003594">
    <property type="entry name" value="HATPase_dom"/>
</dbReference>
<dbReference type="Pfam" id="PF00072">
    <property type="entry name" value="Response_reg"/>
    <property type="match status" value="1"/>
</dbReference>
<dbReference type="PROSITE" id="PS50110">
    <property type="entry name" value="RESPONSE_REGULATORY"/>
    <property type="match status" value="1"/>
</dbReference>
<dbReference type="Proteomes" id="UP001500791">
    <property type="component" value="Unassembled WGS sequence"/>
</dbReference>
<dbReference type="InterPro" id="IPR001789">
    <property type="entry name" value="Sig_transdc_resp-reg_receiver"/>
</dbReference>
<dbReference type="Gene3D" id="3.30.565.10">
    <property type="entry name" value="Histidine kinase-like ATPase, C-terminal domain"/>
    <property type="match status" value="1"/>
</dbReference>
<dbReference type="Gene3D" id="3.10.580.10">
    <property type="entry name" value="CBS-domain"/>
    <property type="match status" value="1"/>
</dbReference>
<dbReference type="EMBL" id="BAAAEJ010000007">
    <property type="protein sequence ID" value="GAA0392625.1"/>
    <property type="molecule type" value="Genomic_DNA"/>
</dbReference>
<dbReference type="CDD" id="cd17546">
    <property type="entry name" value="REC_hyHK_CKI1_RcsC-like"/>
    <property type="match status" value="1"/>
</dbReference>
<dbReference type="SUPFAM" id="SSF54631">
    <property type="entry name" value="CBS-domain pair"/>
    <property type="match status" value="1"/>
</dbReference>
<dbReference type="InterPro" id="IPR000644">
    <property type="entry name" value="CBS_dom"/>
</dbReference>
<dbReference type="Gene3D" id="1.10.287.130">
    <property type="match status" value="1"/>
</dbReference>
<keyword evidence="4" id="KW-0902">Two-component regulatory system</keyword>
<evidence type="ECO:0000259" key="7">
    <source>
        <dbReference type="PROSITE" id="PS50109"/>
    </source>
</evidence>
<evidence type="ECO:0000256" key="1">
    <source>
        <dbReference type="ARBA" id="ARBA00000085"/>
    </source>
</evidence>
<dbReference type="PROSITE" id="PS51371">
    <property type="entry name" value="CBS"/>
    <property type="match status" value="1"/>
</dbReference>
<dbReference type="PROSITE" id="PS50109">
    <property type="entry name" value="HIS_KIN"/>
    <property type="match status" value="1"/>
</dbReference>
<dbReference type="PANTHER" id="PTHR45339">
    <property type="entry name" value="HYBRID SIGNAL TRANSDUCTION HISTIDINE KINASE J"/>
    <property type="match status" value="1"/>
</dbReference>
<dbReference type="Pfam" id="PF02518">
    <property type="entry name" value="HATPase_c"/>
    <property type="match status" value="1"/>
</dbReference>
<dbReference type="SMART" id="SM00448">
    <property type="entry name" value="REC"/>
    <property type="match status" value="1"/>
</dbReference>
<evidence type="ECO:0000313" key="11">
    <source>
        <dbReference type="Proteomes" id="UP001500791"/>
    </source>
</evidence>
<sequence>MPTVELLTECVPPISPEASVPEVLDWFRLHPDAMALPVVENGRPVGLIDRQEFLLKLASPLGRSRYASRPVSWIMDSDPSVIEADTRISAFSEIILKSSASTLMRGFIVTRDGQYLGTGTAIKLFHHVNLIQAARLKEQENHIAALQAQQIDQTAVSSANSRFVDTLTQALSAPLSTVDAFSKIVSRQPLPVETRDHLDAILQASTESLDMLQKARDLARAEAGNFHLDLSPTSPRLVMDQINADWTQRANEAGVTLIVSYEGDPDLSLMVDETRFRATYDTLIQCALKWARNGMVEVGLKAVVRDDLVDLQARVRDDGPGLEPDQLASCFGDLATTGDLSCAMAWYLLKYMNGDLFARNNQGRGTTYGLDVTVQRARADTIEEANVTQIESLELSSRPHVLIADDNATNRVVARALCEMFGCTSEAAEDGYEAVEAARTGHFDLILMDIKMPRMDGIQATHAIRGFADDRAHTPIIALTANADPDDVVGYIAAGMVCVVEKPIKPERLRMAMIRALEERQTLPSPDTTARLSAQN</sequence>
<feature type="domain" description="Histidine kinase" evidence="7">
    <location>
        <begin position="166"/>
        <end position="376"/>
    </location>
</feature>
<evidence type="ECO:0000313" key="10">
    <source>
        <dbReference type="EMBL" id="GAA0392625.1"/>
    </source>
</evidence>
<accession>A0ABN0YE82</accession>
<dbReference type="SUPFAM" id="SSF52172">
    <property type="entry name" value="CheY-like"/>
    <property type="match status" value="1"/>
</dbReference>
<keyword evidence="6" id="KW-0129">CBS domain</keyword>
<protein>
    <recommendedName>
        <fullName evidence="2">histidine kinase</fullName>
        <ecNumber evidence="2">2.7.13.3</ecNumber>
    </recommendedName>
</protein>
<dbReference type="InterPro" id="IPR003661">
    <property type="entry name" value="HisK_dim/P_dom"/>
</dbReference>
<dbReference type="PANTHER" id="PTHR45339:SF1">
    <property type="entry name" value="HYBRID SIGNAL TRANSDUCTION HISTIDINE KINASE J"/>
    <property type="match status" value="1"/>
</dbReference>
<evidence type="ECO:0000259" key="8">
    <source>
        <dbReference type="PROSITE" id="PS50110"/>
    </source>
</evidence>
<dbReference type="EC" id="2.7.13.3" evidence="2"/>
<evidence type="ECO:0000256" key="2">
    <source>
        <dbReference type="ARBA" id="ARBA00012438"/>
    </source>
</evidence>
<keyword evidence="11" id="KW-1185">Reference proteome</keyword>
<proteinExistence type="predicted"/>